<protein>
    <submittedName>
        <fullName evidence="1">Uncharacterized protein</fullName>
    </submittedName>
</protein>
<evidence type="ECO:0000313" key="2">
    <source>
        <dbReference type="Proteomes" id="UP001642464"/>
    </source>
</evidence>
<dbReference type="EMBL" id="CAXAMM010025484">
    <property type="protein sequence ID" value="CAK9057032.1"/>
    <property type="molecule type" value="Genomic_DNA"/>
</dbReference>
<name>A0ABP0N292_9DINO</name>
<proteinExistence type="predicted"/>
<reference evidence="1 2" key="1">
    <citation type="submission" date="2024-02" db="EMBL/GenBank/DDBJ databases">
        <authorList>
            <person name="Chen Y."/>
            <person name="Shah S."/>
            <person name="Dougan E. K."/>
            <person name="Thang M."/>
            <person name="Chan C."/>
        </authorList>
    </citation>
    <scope>NUCLEOTIDE SEQUENCE [LARGE SCALE GENOMIC DNA]</scope>
</reference>
<evidence type="ECO:0000313" key="1">
    <source>
        <dbReference type="EMBL" id="CAK9057032.1"/>
    </source>
</evidence>
<dbReference type="Proteomes" id="UP001642464">
    <property type="component" value="Unassembled WGS sequence"/>
</dbReference>
<organism evidence="1 2">
    <name type="scientific">Durusdinium trenchii</name>
    <dbReference type="NCBI Taxonomy" id="1381693"/>
    <lineage>
        <taxon>Eukaryota</taxon>
        <taxon>Sar</taxon>
        <taxon>Alveolata</taxon>
        <taxon>Dinophyceae</taxon>
        <taxon>Suessiales</taxon>
        <taxon>Symbiodiniaceae</taxon>
        <taxon>Durusdinium</taxon>
    </lineage>
</organism>
<comment type="caution">
    <text evidence="1">The sequence shown here is derived from an EMBL/GenBank/DDBJ whole genome shotgun (WGS) entry which is preliminary data.</text>
</comment>
<sequence length="84" mass="9317">MLPIPEGMPAECLPTTTRKGRLSYTIQQQGGAKIEVLLKAKAFRIVKVAEGFELPATRQRPWFGDLVGAWEWAKTTSGWRSPGC</sequence>
<gene>
    <name evidence="1" type="ORF">SCF082_LOCUS30663</name>
</gene>
<accession>A0ABP0N292</accession>
<keyword evidence="2" id="KW-1185">Reference proteome</keyword>